<reference evidence="2" key="1">
    <citation type="submission" date="2013-07" db="EMBL/GenBank/DDBJ databases">
        <authorList>
            <person name="Geib S."/>
        </authorList>
    </citation>
    <scope>NUCLEOTIDE SEQUENCE</scope>
</reference>
<dbReference type="Pfam" id="PF14912">
    <property type="entry name" value="THEG"/>
    <property type="match status" value="2"/>
</dbReference>
<dbReference type="InterPro" id="IPR042401">
    <property type="entry name" value="SPMAP2-like"/>
</dbReference>
<dbReference type="OrthoDB" id="25466at2759"/>
<dbReference type="PANTHER" id="PTHR15901">
    <property type="entry name" value="TESTICULAR HAPLOID EXPRESSED GENE PROTEIN"/>
    <property type="match status" value="1"/>
</dbReference>
<dbReference type="GeneID" id="101453067"/>
<dbReference type="EMBL" id="GAMC01007340">
    <property type="protein sequence ID" value="JAB99215.1"/>
    <property type="molecule type" value="mRNA"/>
</dbReference>
<dbReference type="CTD" id="42585"/>
<sequence>MHKVSRSSKCCPTFDHLPENMNCFLPDISNSWQRLLERHKHMFTRRKRLLKIAQHNRPIRGRFIPKCPCKYKKPIEFVRETPTRTRTEQLALPAVRKLLLFKEDVKELFEPLRTFTINRLIRLSLLSVYSRLSNIQPPQKKVPVHKWDDAEWKKHIKYLKRLAKPKKEPKQPKLPVNKMKLESMSRFKELALPKTYEESMKEPWALTPAMKNYEPTENIKKMAQPIIHDDSALIQSFPIPINPTALTYKATKRIKEIATPREKGVGESDLKENPFSISPNALKARTTARIKELAEPKEYENAHIRENPFAISPAALKAKASPRIIELAKPKGSS</sequence>
<organism evidence="2">
    <name type="scientific">Ceratitis capitata</name>
    <name type="common">Mediterranean fruit fly</name>
    <name type="synonym">Tephritis capitata</name>
    <dbReference type="NCBI Taxonomy" id="7213"/>
    <lineage>
        <taxon>Eukaryota</taxon>
        <taxon>Metazoa</taxon>
        <taxon>Ecdysozoa</taxon>
        <taxon>Arthropoda</taxon>
        <taxon>Hexapoda</taxon>
        <taxon>Insecta</taxon>
        <taxon>Pterygota</taxon>
        <taxon>Neoptera</taxon>
        <taxon>Endopterygota</taxon>
        <taxon>Diptera</taxon>
        <taxon>Brachycera</taxon>
        <taxon>Muscomorpha</taxon>
        <taxon>Tephritoidea</taxon>
        <taxon>Tephritidae</taxon>
        <taxon>Ceratitis</taxon>
        <taxon>Ceratitis</taxon>
    </lineage>
</organism>
<dbReference type="AlphaFoldDB" id="W8BD47"/>
<dbReference type="KEGG" id="ccat:101453067"/>
<gene>
    <name evidence="2" type="primary">THEG</name>
</gene>
<dbReference type="InterPro" id="IPR006623">
    <property type="entry name" value="THEG"/>
</dbReference>
<name>W8BD47_CERCA</name>
<reference evidence="2" key="2">
    <citation type="journal article" date="2014" name="BMC Genomics">
        <title>A genomic perspective to assessing quality of mass-reared SIT flies used in Mediterranean fruit fly (Ceratitis capitata) eradication in California.</title>
        <authorList>
            <person name="Calla B."/>
            <person name="Hall B."/>
            <person name="Hou S."/>
            <person name="Geib S.M."/>
        </authorList>
    </citation>
    <scope>NUCLEOTIDE SEQUENCE</scope>
</reference>
<protein>
    <submittedName>
        <fullName evidence="2">Testicular haploid expressed gene protein</fullName>
    </submittedName>
</protein>
<dbReference type="SMART" id="SM00705">
    <property type="entry name" value="THEG"/>
    <property type="match status" value="6"/>
</dbReference>
<keyword evidence="1" id="KW-0677">Repeat</keyword>
<accession>W8BD47</accession>
<dbReference type="PANTHER" id="PTHR15901:SF16">
    <property type="entry name" value="TESTICULAR HAPLOID EXPRESSED GENE PROTEIN"/>
    <property type="match status" value="1"/>
</dbReference>
<evidence type="ECO:0000256" key="1">
    <source>
        <dbReference type="ARBA" id="ARBA00022737"/>
    </source>
</evidence>
<evidence type="ECO:0000313" key="2">
    <source>
        <dbReference type="EMBL" id="JAB99215.1"/>
    </source>
</evidence>
<proteinExistence type="evidence at transcript level"/>